<dbReference type="Pfam" id="PF19421">
    <property type="entry name" value="Fry_C"/>
    <property type="match status" value="1"/>
</dbReference>
<organism evidence="2 3">
    <name type="scientific">Gnathostoma spinigerum</name>
    <dbReference type="NCBI Taxonomy" id="75299"/>
    <lineage>
        <taxon>Eukaryota</taxon>
        <taxon>Metazoa</taxon>
        <taxon>Ecdysozoa</taxon>
        <taxon>Nematoda</taxon>
        <taxon>Chromadorea</taxon>
        <taxon>Rhabditida</taxon>
        <taxon>Spirurina</taxon>
        <taxon>Gnathostomatomorpha</taxon>
        <taxon>Gnathostomatoidea</taxon>
        <taxon>Gnathostomatidae</taxon>
        <taxon>Gnathostoma</taxon>
    </lineage>
</organism>
<evidence type="ECO:0000313" key="2">
    <source>
        <dbReference type="EMBL" id="MFH4983727.1"/>
    </source>
</evidence>
<dbReference type="AlphaFoldDB" id="A0ABD6EX93"/>
<dbReference type="Proteomes" id="UP001608902">
    <property type="component" value="Unassembled WGS sequence"/>
</dbReference>
<reference evidence="2 3" key="1">
    <citation type="submission" date="2024-08" db="EMBL/GenBank/DDBJ databases">
        <title>Gnathostoma spinigerum genome.</title>
        <authorList>
            <person name="Gonzalez-Bertolin B."/>
            <person name="Monzon S."/>
            <person name="Zaballos A."/>
            <person name="Jimenez P."/>
            <person name="Dekumyoy P."/>
            <person name="Varona S."/>
            <person name="Cuesta I."/>
            <person name="Sumanam S."/>
            <person name="Adisakwattana P."/>
            <person name="Gasser R.B."/>
            <person name="Hernandez-Gonzalez A."/>
            <person name="Young N.D."/>
            <person name="Perteguer M.J."/>
        </authorList>
    </citation>
    <scope>NUCLEOTIDE SEQUENCE [LARGE SCALE GENOMIC DNA]</scope>
    <source>
        <strain evidence="2">AL3</strain>
        <tissue evidence="2">Liver</tissue>
    </source>
</reference>
<keyword evidence="3" id="KW-1185">Reference proteome</keyword>
<evidence type="ECO:0000259" key="1">
    <source>
        <dbReference type="Pfam" id="PF19421"/>
    </source>
</evidence>
<accession>A0ABD6EX93</accession>
<feature type="domain" description="Protein furry C-terminal" evidence="1">
    <location>
        <begin position="29"/>
        <end position="118"/>
    </location>
</feature>
<gene>
    <name evidence="2" type="ORF">AB6A40_010436</name>
</gene>
<dbReference type="InterPro" id="IPR045842">
    <property type="entry name" value="Fry_C"/>
</dbReference>
<proteinExistence type="predicted"/>
<evidence type="ECO:0000313" key="3">
    <source>
        <dbReference type="Proteomes" id="UP001608902"/>
    </source>
</evidence>
<comment type="caution">
    <text evidence="2">The sequence shown here is derived from an EMBL/GenBank/DDBJ whole genome shotgun (WGS) entry which is preliminary data.</text>
</comment>
<dbReference type="EMBL" id="JBGFUD010013494">
    <property type="protein sequence ID" value="MFH4983727.1"/>
    <property type="molecule type" value="Genomic_DNA"/>
</dbReference>
<sequence length="139" mass="15353">MSSEVLFLHRCLLSSVPDSTHSVDCSMDGEPDCEALLASIQKKLYKNALCTVRQLRQRYGREFGCCEQVEVEVLLLAYCRAHHDACWALIGSHKALSVDCAQLREANMQMGGTVRSLAPEAIALRSSRVSSASESYSRV</sequence>
<protein>
    <recommendedName>
        <fullName evidence="1">Protein furry C-terminal domain-containing protein</fullName>
    </recommendedName>
</protein>
<name>A0ABD6EX93_9BILA</name>